<organism evidence="2 3">
    <name type="scientific">Sphenostylis stenocarpa</name>
    <dbReference type="NCBI Taxonomy" id="92480"/>
    <lineage>
        <taxon>Eukaryota</taxon>
        <taxon>Viridiplantae</taxon>
        <taxon>Streptophyta</taxon>
        <taxon>Embryophyta</taxon>
        <taxon>Tracheophyta</taxon>
        <taxon>Spermatophyta</taxon>
        <taxon>Magnoliopsida</taxon>
        <taxon>eudicotyledons</taxon>
        <taxon>Gunneridae</taxon>
        <taxon>Pentapetalae</taxon>
        <taxon>rosids</taxon>
        <taxon>fabids</taxon>
        <taxon>Fabales</taxon>
        <taxon>Fabaceae</taxon>
        <taxon>Papilionoideae</taxon>
        <taxon>50 kb inversion clade</taxon>
        <taxon>NPAAA clade</taxon>
        <taxon>indigoferoid/millettioid clade</taxon>
        <taxon>Phaseoleae</taxon>
        <taxon>Sphenostylis</taxon>
    </lineage>
</organism>
<protein>
    <recommendedName>
        <fullName evidence="4">BZIP domain-containing protein</fullName>
    </recommendedName>
</protein>
<gene>
    <name evidence="2" type="ORF">AYBTSS11_LOCUS5100</name>
</gene>
<evidence type="ECO:0000256" key="1">
    <source>
        <dbReference type="SAM" id="MobiDB-lite"/>
    </source>
</evidence>
<evidence type="ECO:0000313" key="2">
    <source>
        <dbReference type="EMBL" id="CAJ1931170.1"/>
    </source>
</evidence>
<dbReference type="Proteomes" id="UP001189624">
    <property type="component" value="Chromosome 2"/>
</dbReference>
<feature type="region of interest" description="Disordered" evidence="1">
    <location>
        <begin position="181"/>
        <end position="223"/>
    </location>
</feature>
<evidence type="ECO:0000313" key="3">
    <source>
        <dbReference type="Proteomes" id="UP001189624"/>
    </source>
</evidence>
<name>A0AA86V946_9FABA</name>
<dbReference type="AlphaFoldDB" id="A0AA86V946"/>
<reference evidence="2" key="1">
    <citation type="submission" date="2023-10" db="EMBL/GenBank/DDBJ databases">
        <authorList>
            <person name="Domelevo Entfellner J.-B."/>
        </authorList>
    </citation>
    <scope>NUCLEOTIDE SEQUENCE</scope>
</reference>
<feature type="region of interest" description="Disordered" evidence="1">
    <location>
        <begin position="52"/>
        <end position="81"/>
    </location>
</feature>
<sequence>MVPCQKSGVLMKCRSRLKDLLALIKAHACITTRNDCLDSSYTDLTHADASTNLKMEKNQRGGGTQDSSIMKSVDQRVRSKGRNDIVTRRLKNRERQRRYRARKRLEAEIKKSIVVEETPTVKVEQPPNGNHNNNCMARIYCKRDWKKDARRAHVLKQKQMNGSVDPPTITSIPEVSCLTIGNKSETVPEKESQSGSSSVGKTETPRVVLSRRDWKAEARRKKN</sequence>
<dbReference type="Gramene" id="rna-AYBTSS11_LOCUS5100">
    <property type="protein sequence ID" value="CAJ1931170.1"/>
    <property type="gene ID" value="gene-AYBTSS11_LOCUS5100"/>
</dbReference>
<dbReference type="EMBL" id="OY731399">
    <property type="protein sequence ID" value="CAJ1931170.1"/>
    <property type="molecule type" value="Genomic_DNA"/>
</dbReference>
<accession>A0AA86V946</accession>
<evidence type="ECO:0008006" key="4">
    <source>
        <dbReference type="Google" id="ProtNLM"/>
    </source>
</evidence>
<proteinExistence type="predicted"/>
<keyword evidence="3" id="KW-1185">Reference proteome</keyword>